<dbReference type="GO" id="GO:0000278">
    <property type="term" value="P:mitotic cell cycle"/>
    <property type="evidence" value="ECO:0007669"/>
    <property type="project" value="TreeGrafter"/>
</dbReference>
<dbReference type="Proteomes" id="UP000887577">
    <property type="component" value="Unplaced"/>
</dbReference>
<dbReference type="InterPro" id="IPR011009">
    <property type="entry name" value="Kinase-like_dom_sf"/>
</dbReference>
<dbReference type="GO" id="GO:0072354">
    <property type="term" value="F:histone H3T3 kinase activity"/>
    <property type="evidence" value="ECO:0007669"/>
    <property type="project" value="TreeGrafter"/>
</dbReference>
<evidence type="ECO:0000259" key="1">
    <source>
        <dbReference type="PROSITE" id="PS50011"/>
    </source>
</evidence>
<dbReference type="Pfam" id="PF12330">
    <property type="entry name" value="Haspin_kinase"/>
    <property type="match status" value="1"/>
</dbReference>
<dbReference type="PANTHER" id="PTHR24419:SF18">
    <property type="entry name" value="SERINE_THREONINE-PROTEIN KINASE HASPIN"/>
    <property type="match status" value="1"/>
</dbReference>
<evidence type="ECO:0000313" key="3">
    <source>
        <dbReference type="WBParaSite" id="PSU_v2.g11222.t1"/>
    </source>
</evidence>
<dbReference type="InterPro" id="IPR000719">
    <property type="entry name" value="Prot_kinase_dom"/>
</dbReference>
<evidence type="ECO:0000313" key="2">
    <source>
        <dbReference type="Proteomes" id="UP000887577"/>
    </source>
</evidence>
<feature type="domain" description="Protein kinase" evidence="1">
    <location>
        <begin position="1"/>
        <end position="156"/>
    </location>
</feature>
<proteinExistence type="predicted"/>
<dbReference type="GO" id="GO:0005634">
    <property type="term" value="C:nucleus"/>
    <property type="evidence" value="ECO:0007669"/>
    <property type="project" value="TreeGrafter"/>
</dbReference>
<name>A0A914XVG4_9BILA</name>
<organism evidence="2 3">
    <name type="scientific">Panagrolaimus superbus</name>
    <dbReference type="NCBI Taxonomy" id="310955"/>
    <lineage>
        <taxon>Eukaryota</taxon>
        <taxon>Metazoa</taxon>
        <taxon>Ecdysozoa</taxon>
        <taxon>Nematoda</taxon>
        <taxon>Chromadorea</taxon>
        <taxon>Rhabditida</taxon>
        <taxon>Tylenchina</taxon>
        <taxon>Panagrolaimomorpha</taxon>
        <taxon>Panagrolaimoidea</taxon>
        <taxon>Panagrolaimidae</taxon>
        <taxon>Panagrolaimus</taxon>
    </lineage>
</organism>
<dbReference type="Gene3D" id="3.30.200.20">
    <property type="entry name" value="Phosphorylase Kinase, domain 1"/>
    <property type="match status" value="1"/>
</dbReference>
<dbReference type="Gene3D" id="1.10.510.10">
    <property type="entry name" value="Transferase(Phosphotransferase) domain 1"/>
    <property type="match status" value="1"/>
</dbReference>
<dbReference type="PANTHER" id="PTHR24419">
    <property type="entry name" value="INTERLEUKIN-1 RECEPTOR-ASSOCIATED KINASE"/>
    <property type="match status" value="1"/>
</dbReference>
<dbReference type="GO" id="GO:0005524">
    <property type="term" value="F:ATP binding"/>
    <property type="evidence" value="ECO:0007669"/>
    <property type="project" value="InterPro"/>
</dbReference>
<dbReference type="WBParaSite" id="PSU_v2.g11222.t1">
    <property type="protein sequence ID" value="PSU_v2.g11222.t1"/>
    <property type="gene ID" value="PSU_v2.g11222"/>
</dbReference>
<dbReference type="GO" id="GO:0035556">
    <property type="term" value="P:intracellular signal transduction"/>
    <property type="evidence" value="ECO:0007669"/>
    <property type="project" value="TreeGrafter"/>
</dbReference>
<accession>A0A914XVG4</accession>
<keyword evidence="2" id="KW-1185">Reference proteome</keyword>
<dbReference type="AlphaFoldDB" id="A0A914XVG4"/>
<dbReference type="SUPFAM" id="SSF56112">
    <property type="entry name" value="Protein kinase-like (PK-like)"/>
    <property type="match status" value="1"/>
</dbReference>
<dbReference type="GO" id="GO:0005737">
    <property type="term" value="C:cytoplasm"/>
    <property type="evidence" value="ECO:0007669"/>
    <property type="project" value="TreeGrafter"/>
</dbReference>
<sequence length="156" mass="18086">MTEAEPIITEIVVTSEISKLAYEGNNMTSNFVELHRAWIVKGKYPEVLQEAWNVYNKKKKSYNTSPSEYSSITRHYVAMALSLGGIELELFELQSDEQLLSIFLQVTFALAVAETELKFEHRDLHWSNILITEDDERPFLQYRWKGTKYTVPTFGV</sequence>
<protein>
    <submittedName>
        <fullName evidence="3">Protein kinase domain-containing protein</fullName>
    </submittedName>
</protein>
<reference evidence="3" key="1">
    <citation type="submission" date="2022-11" db="UniProtKB">
        <authorList>
            <consortium name="WormBaseParasite"/>
        </authorList>
    </citation>
    <scope>IDENTIFICATION</scope>
</reference>
<dbReference type="PROSITE" id="PS50011">
    <property type="entry name" value="PROTEIN_KINASE_DOM"/>
    <property type="match status" value="1"/>
</dbReference>